<keyword evidence="1" id="KW-0732">Signal</keyword>
<feature type="signal peptide" evidence="1">
    <location>
        <begin position="1"/>
        <end position="16"/>
    </location>
</feature>
<keyword evidence="3" id="KW-1185">Reference proteome</keyword>
<dbReference type="PANTHER" id="PTHR39757">
    <property type="match status" value="1"/>
</dbReference>
<evidence type="ECO:0000313" key="2">
    <source>
        <dbReference type="EMBL" id="CAH0366004.1"/>
    </source>
</evidence>
<comment type="caution">
    <text evidence="2">The sequence shown here is derived from an EMBL/GenBank/DDBJ whole genome shotgun (WGS) entry which is preliminary data.</text>
</comment>
<proteinExistence type="predicted"/>
<dbReference type="InterPro" id="IPR036188">
    <property type="entry name" value="FAD/NAD-bd_sf"/>
</dbReference>
<evidence type="ECO:0008006" key="4">
    <source>
        <dbReference type="Google" id="ProtNLM"/>
    </source>
</evidence>
<dbReference type="OrthoDB" id="1716816at2759"/>
<dbReference type="PANTHER" id="PTHR39757:SF5">
    <property type="entry name" value="OS02G0190600 PROTEIN"/>
    <property type="match status" value="1"/>
</dbReference>
<accession>A0A8J2SCI2</accession>
<gene>
    <name evidence="2" type="ORF">PECAL_1P24720</name>
</gene>
<dbReference type="Pfam" id="PF05834">
    <property type="entry name" value="Lycopene_cycl"/>
    <property type="match status" value="1"/>
</dbReference>
<reference evidence="2" key="1">
    <citation type="submission" date="2021-11" db="EMBL/GenBank/DDBJ databases">
        <authorList>
            <consortium name="Genoscope - CEA"/>
            <person name="William W."/>
        </authorList>
    </citation>
    <scope>NUCLEOTIDE SEQUENCE</scope>
</reference>
<evidence type="ECO:0000313" key="3">
    <source>
        <dbReference type="Proteomes" id="UP000789595"/>
    </source>
</evidence>
<evidence type="ECO:0000256" key="1">
    <source>
        <dbReference type="SAM" id="SignalP"/>
    </source>
</evidence>
<dbReference type="Gene3D" id="3.50.50.60">
    <property type="entry name" value="FAD/NAD(P)-binding domain"/>
    <property type="match status" value="1"/>
</dbReference>
<feature type="chain" id="PRO_5035274015" description="Lycopene beta-cyclase" evidence="1">
    <location>
        <begin position="17"/>
        <end position="291"/>
    </location>
</feature>
<dbReference type="EMBL" id="CAKKNE010000001">
    <property type="protein sequence ID" value="CAH0366004.1"/>
    <property type="molecule type" value="Genomic_DNA"/>
</dbReference>
<sequence>MAPLALLAAALSTLEAGAFMAAAPGRSRVTVAAADMSCDCAVIGAGPAGSVIAWLLAERGGLEVALVDPNLDKPWPNNYGVWESEFDALHAMMPELKLKDCVDHTWPVTDCFFETDERRTTLDSPYCRVHRGRLQETLRTRSDAVGVRRIQAKVRGDAASWCANIVDGIRHDAAGSTLEFDDGRTLRATSVVDCTGFESSLTSRQGTGTGPPPTFQVAYGIYGLVEEASLAPYDADAMLLFDYRDDHLPVKERDASPSFMYAMPLDLDEATGLRTVSRGVIRERHVATSMA</sequence>
<name>A0A8J2SCI2_9STRA</name>
<dbReference type="SUPFAM" id="SSF51905">
    <property type="entry name" value="FAD/NAD(P)-binding domain"/>
    <property type="match status" value="1"/>
</dbReference>
<protein>
    <recommendedName>
        <fullName evidence="4">Lycopene beta-cyclase</fullName>
    </recommendedName>
</protein>
<dbReference type="Proteomes" id="UP000789595">
    <property type="component" value="Unassembled WGS sequence"/>
</dbReference>
<organism evidence="2 3">
    <name type="scientific">Pelagomonas calceolata</name>
    <dbReference type="NCBI Taxonomy" id="35677"/>
    <lineage>
        <taxon>Eukaryota</taxon>
        <taxon>Sar</taxon>
        <taxon>Stramenopiles</taxon>
        <taxon>Ochrophyta</taxon>
        <taxon>Pelagophyceae</taxon>
        <taxon>Pelagomonadales</taxon>
        <taxon>Pelagomonadaceae</taxon>
        <taxon>Pelagomonas</taxon>
    </lineage>
</organism>
<dbReference type="AlphaFoldDB" id="A0A8J2SCI2"/>